<evidence type="ECO:0008006" key="3">
    <source>
        <dbReference type="Google" id="ProtNLM"/>
    </source>
</evidence>
<dbReference type="AlphaFoldDB" id="A0AAX1NF17"/>
<reference evidence="1 2" key="1">
    <citation type="submission" date="2021-05" db="EMBL/GenBank/DDBJ databases">
        <title>Comparative genomic studies on the polysaccharide-degrading batcterial strains of the Flammeovirga genus.</title>
        <authorList>
            <person name="Zewei F."/>
            <person name="Zheng Z."/>
            <person name="Yu L."/>
            <person name="Ruyue G."/>
            <person name="Yanhong M."/>
            <person name="Yuanyuan C."/>
            <person name="Jingyan G."/>
            <person name="Wenjun H."/>
        </authorList>
    </citation>
    <scope>NUCLEOTIDE SEQUENCE [LARGE SCALE GENOMIC DNA]</scope>
    <source>
        <strain evidence="1 2">NBRC:100898</strain>
    </source>
</reference>
<name>A0AAX1NF17_9BACT</name>
<dbReference type="RefSeq" id="WP_169661969.1">
    <property type="nucleotide sequence ID" value="NZ_CP076133.1"/>
</dbReference>
<protein>
    <recommendedName>
        <fullName evidence="3">Lipoprotein</fullName>
    </recommendedName>
</protein>
<dbReference type="Proteomes" id="UP000678679">
    <property type="component" value="Chromosome 2"/>
</dbReference>
<evidence type="ECO:0000313" key="1">
    <source>
        <dbReference type="EMBL" id="QWG05375.1"/>
    </source>
</evidence>
<accession>A0AAX1NF17</accession>
<gene>
    <name evidence="1" type="ORF">KMW28_23430</name>
</gene>
<proteinExistence type="predicted"/>
<sequence length="154" mass="18295">MKTTSTYIFYILFSILLSSCDYGENLYIRNYESDTLNVQLNYSFRMEHKNFIVSDELLSLKEIKDHSLYAQKLQYEYDSLDRKLKFKLLPKSTTLIPISTIGYFENIVLEPNDTLWLRHSNNIPIELISKKGMRNLVFDIKMDVLRDYINNTKN</sequence>
<evidence type="ECO:0000313" key="2">
    <source>
        <dbReference type="Proteomes" id="UP000678679"/>
    </source>
</evidence>
<dbReference type="PROSITE" id="PS51257">
    <property type="entry name" value="PROKAR_LIPOPROTEIN"/>
    <property type="match status" value="1"/>
</dbReference>
<dbReference type="KEGG" id="fya:KMW28_23430"/>
<organism evidence="1 2">
    <name type="scientific">Flammeovirga yaeyamensis</name>
    <dbReference type="NCBI Taxonomy" id="367791"/>
    <lineage>
        <taxon>Bacteria</taxon>
        <taxon>Pseudomonadati</taxon>
        <taxon>Bacteroidota</taxon>
        <taxon>Cytophagia</taxon>
        <taxon>Cytophagales</taxon>
        <taxon>Flammeovirgaceae</taxon>
        <taxon>Flammeovirga</taxon>
    </lineage>
</organism>
<dbReference type="EMBL" id="CP076133">
    <property type="protein sequence ID" value="QWG05375.1"/>
    <property type="molecule type" value="Genomic_DNA"/>
</dbReference>
<keyword evidence="2" id="KW-1185">Reference proteome</keyword>